<comment type="subcellular location">
    <subcellularLocation>
        <location evidence="1">Nucleus</location>
    </subcellularLocation>
</comment>
<dbReference type="InterPro" id="IPR021018">
    <property type="entry name" value="Mediator_Med29_met"/>
</dbReference>
<evidence type="ECO:0000256" key="4">
    <source>
        <dbReference type="ARBA" id="ARBA00023015"/>
    </source>
</evidence>
<keyword evidence="5" id="KW-0010">Activator</keyword>
<dbReference type="GO" id="GO:0016592">
    <property type="term" value="C:mediator complex"/>
    <property type="evidence" value="ECO:0007669"/>
    <property type="project" value="InterPro"/>
</dbReference>
<evidence type="ECO:0000256" key="3">
    <source>
        <dbReference type="ARBA" id="ARBA00019684"/>
    </source>
</evidence>
<name>A0A0V0S997_9BILA</name>
<keyword evidence="10" id="KW-1185">Reference proteome</keyword>
<dbReference type="Pfam" id="PF11568">
    <property type="entry name" value="Med29"/>
    <property type="match status" value="1"/>
</dbReference>
<comment type="caution">
    <text evidence="9">The sequence shown here is derived from an EMBL/GenBank/DDBJ whole genome shotgun (WGS) entry which is preliminary data.</text>
</comment>
<sequence length="167" mass="18253">MSSQAEHGDSGSSSNLNQDLYYYNPGPKLKALVTELKHLYSAATKNAGDLLKMAVQLDEGSALLSYDVVISRLIHASRTELFKSIEAFNAICDQIELTLAMTEECERNCNASIYFSPSSSSRTSADENTESAKLAADNLFLGCQLTFAKNLMDSISNAVHEIDNMLK</sequence>
<evidence type="ECO:0000256" key="2">
    <source>
        <dbReference type="ARBA" id="ARBA00009851"/>
    </source>
</evidence>
<evidence type="ECO:0000256" key="8">
    <source>
        <dbReference type="ARBA" id="ARBA00031963"/>
    </source>
</evidence>
<organism evidence="9 10">
    <name type="scientific">Trichinella nelsoni</name>
    <dbReference type="NCBI Taxonomy" id="6336"/>
    <lineage>
        <taxon>Eukaryota</taxon>
        <taxon>Metazoa</taxon>
        <taxon>Ecdysozoa</taxon>
        <taxon>Nematoda</taxon>
        <taxon>Enoplea</taxon>
        <taxon>Dorylaimia</taxon>
        <taxon>Trichinellida</taxon>
        <taxon>Trichinellidae</taxon>
        <taxon>Trichinella</taxon>
    </lineage>
</organism>
<dbReference type="AlphaFoldDB" id="A0A0V0S997"/>
<evidence type="ECO:0000313" key="10">
    <source>
        <dbReference type="Proteomes" id="UP000054630"/>
    </source>
</evidence>
<keyword evidence="6" id="KW-0804">Transcription</keyword>
<protein>
    <recommendedName>
        <fullName evidence="3">Mediator of RNA polymerase II transcription subunit 29</fullName>
    </recommendedName>
    <alternativeName>
        <fullName evidence="8">Mediator complex subunit 29</fullName>
    </alternativeName>
</protein>
<keyword evidence="4" id="KW-0805">Transcription regulation</keyword>
<keyword evidence="7" id="KW-0539">Nucleus</keyword>
<evidence type="ECO:0000256" key="6">
    <source>
        <dbReference type="ARBA" id="ARBA00023163"/>
    </source>
</evidence>
<evidence type="ECO:0000313" key="9">
    <source>
        <dbReference type="EMBL" id="KRX23329.1"/>
    </source>
</evidence>
<gene>
    <name evidence="9" type="primary">ix</name>
    <name evidence="9" type="ORF">T07_3316</name>
</gene>
<evidence type="ECO:0000256" key="7">
    <source>
        <dbReference type="ARBA" id="ARBA00023242"/>
    </source>
</evidence>
<evidence type="ECO:0000256" key="1">
    <source>
        <dbReference type="ARBA" id="ARBA00004123"/>
    </source>
</evidence>
<proteinExistence type="inferred from homology"/>
<dbReference type="EMBL" id="JYDL01000025">
    <property type="protein sequence ID" value="KRX23329.1"/>
    <property type="molecule type" value="Genomic_DNA"/>
</dbReference>
<dbReference type="Proteomes" id="UP000054630">
    <property type="component" value="Unassembled WGS sequence"/>
</dbReference>
<comment type="similarity">
    <text evidence="2">Belongs to the Mediator complex subunit 29 family.</text>
</comment>
<dbReference type="OrthoDB" id="5915310at2759"/>
<reference evidence="9 10" key="1">
    <citation type="submission" date="2015-01" db="EMBL/GenBank/DDBJ databases">
        <title>Evolution of Trichinella species and genotypes.</title>
        <authorList>
            <person name="Korhonen P.K."/>
            <person name="Edoardo P."/>
            <person name="Giuseppe L.R."/>
            <person name="Gasser R.B."/>
        </authorList>
    </citation>
    <scope>NUCLEOTIDE SEQUENCE [LARGE SCALE GENOMIC DNA]</scope>
    <source>
        <strain evidence="9">ISS37</strain>
    </source>
</reference>
<accession>A0A0V0S997</accession>
<evidence type="ECO:0000256" key="5">
    <source>
        <dbReference type="ARBA" id="ARBA00023159"/>
    </source>
</evidence>